<name>A0A9P8LGG4_9PEZI</name>
<dbReference type="PANTHER" id="PTHR34815:SF4">
    <property type="entry name" value="N-ACETYLTRANSFERASE DOMAIN-CONTAINING PROTEIN"/>
    <property type="match status" value="1"/>
</dbReference>
<dbReference type="PANTHER" id="PTHR34815">
    <property type="entry name" value="LYSINE ACETYLTRANSFERASE"/>
    <property type="match status" value="1"/>
</dbReference>
<comment type="caution">
    <text evidence="2">The sequence shown here is derived from an EMBL/GenBank/DDBJ whole genome shotgun (WGS) entry which is preliminary data.</text>
</comment>
<dbReference type="InterPro" id="IPR016181">
    <property type="entry name" value="Acyl_CoA_acyltransferase"/>
</dbReference>
<organism evidence="2 3">
    <name type="scientific">Trichoglossum hirsutum</name>
    <dbReference type="NCBI Taxonomy" id="265104"/>
    <lineage>
        <taxon>Eukaryota</taxon>
        <taxon>Fungi</taxon>
        <taxon>Dikarya</taxon>
        <taxon>Ascomycota</taxon>
        <taxon>Pezizomycotina</taxon>
        <taxon>Geoglossomycetes</taxon>
        <taxon>Geoglossales</taxon>
        <taxon>Geoglossaceae</taxon>
        <taxon>Trichoglossum</taxon>
    </lineage>
</organism>
<dbReference type="AlphaFoldDB" id="A0A9P8LGG4"/>
<dbReference type="InterPro" id="IPR055100">
    <property type="entry name" value="GNAT_LYC1-like"/>
</dbReference>
<accession>A0A9P8LGG4</accession>
<evidence type="ECO:0000259" key="1">
    <source>
        <dbReference type="Pfam" id="PF22998"/>
    </source>
</evidence>
<dbReference type="Gene3D" id="3.40.630.30">
    <property type="match status" value="1"/>
</dbReference>
<sequence>MPPPSAVTHPFLADIAVTPQLPDAESPTLRLLHPTFAEKKTIWKQNAQAWCGALSVPAYLRREQRLSETSLTRNGGMTHWVLVDTSQPFEGERRILASCESIRKRALVAFECAEGTRVEEVVSHGIGSVFCPKEFRGKGYARRMMRELGKILKDWQVEQGSEKCLFTVLYSDIGKKFYASHGWHPFASSHISLSPMPKNFVGGTSTLPPSREIYATSLRGLCAADECLLTQRLSAMSTNNRVHVAFVPDLESMEYHHAREEFIARELVGREPTVKGAIVGDAEGQKAWCIWTRVYDGKDELNPATTLYILRLVVEGEEFINGASLVHGTNMKLARSGVFSGTTNKQVDAVSSLLLAAQREASRWGMKDIRIWNPGPITVLAAHRVLNLTSDSTETPVVVVDREKESITSLMWYGESQWPWLEGLEWKDIEWICNERYAWC</sequence>
<evidence type="ECO:0000313" key="2">
    <source>
        <dbReference type="EMBL" id="KAH0565420.1"/>
    </source>
</evidence>
<keyword evidence="3" id="KW-1185">Reference proteome</keyword>
<proteinExistence type="predicted"/>
<dbReference type="InterPro" id="IPR053013">
    <property type="entry name" value="LAT"/>
</dbReference>
<dbReference type="EMBL" id="JAGHQM010000097">
    <property type="protein sequence ID" value="KAH0565420.1"/>
    <property type="molecule type" value="Genomic_DNA"/>
</dbReference>
<gene>
    <name evidence="2" type="ORF">GP486_001196</name>
</gene>
<dbReference type="Pfam" id="PF22998">
    <property type="entry name" value="GNAT_LYC1-like"/>
    <property type="match status" value="1"/>
</dbReference>
<dbReference type="SUPFAM" id="SSF55729">
    <property type="entry name" value="Acyl-CoA N-acyltransferases (Nat)"/>
    <property type="match status" value="1"/>
</dbReference>
<reference evidence="2" key="1">
    <citation type="submission" date="2021-03" db="EMBL/GenBank/DDBJ databases">
        <title>Comparative genomics and phylogenomic investigation of the class Geoglossomycetes provide insights into ecological specialization and systematics.</title>
        <authorList>
            <person name="Melie T."/>
            <person name="Pirro S."/>
            <person name="Miller A.N."/>
            <person name="Quandt A."/>
        </authorList>
    </citation>
    <scope>NUCLEOTIDE SEQUENCE</scope>
    <source>
        <strain evidence="2">CAQ_001_2017</strain>
    </source>
</reference>
<feature type="domain" description="LYC1 C-terminal" evidence="1">
    <location>
        <begin position="190"/>
        <end position="440"/>
    </location>
</feature>
<evidence type="ECO:0000313" key="3">
    <source>
        <dbReference type="Proteomes" id="UP000750711"/>
    </source>
</evidence>
<dbReference type="Proteomes" id="UP000750711">
    <property type="component" value="Unassembled WGS sequence"/>
</dbReference>
<protein>
    <recommendedName>
        <fullName evidence="1">LYC1 C-terminal domain-containing protein</fullName>
    </recommendedName>
</protein>